<sequence length="360" mass="40093">MKTGISLYPGLHGTAEEHLALLEKAADAGISRVFTSLHIPEADTAALRRELRALLQTARRRGLDVVADVSPQTAAILGADSLQPQQLRELGITTARLDYGFDVRKTALFSRIMSIQLNASTVQPEYLDALRDAGADFSRIDCLHNFYPRPHTGLSEAFFTAQTAWLQREGLSVGAFIPSQHGRRGPLFEGLPTLEDHRRLDVSLTARHLAALGVQSAFIGDGQPSDAELEALAAAGREEKGVVVLKARLCSREPWVRDFLSYTFTSRLDPSRDMIRTQESRSHASGSIVRDEACPRRGLRRGDVTIDTDMYLRYRGEMAIMTADAEEDDKTMIAAQILPEERFLLNYITPGRRFRLEFVR</sequence>
<evidence type="ECO:0000313" key="3">
    <source>
        <dbReference type="EMBL" id="AXL21107.1"/>
    </source>
</evidence>
<proteinExistence type="predicted"/>
<dbReference type="InterPro" id="IPR029000">
    <property type="entry name" value="Cyclophilin-like_dom_sf"/>
</dbReference>
<dbReference type="PANTHER" id="PTHR38435:SF2">
    <property type="entry name" value="DUF871 DOMAIN-CONTAINING PROTEIN"/>
    <property type="match status" value="1"/>
</dbReference>
<accession>A0A346AZ14</accession>
<dbReference type="RefSeq" id="WP_107196160.1">
    <property type="nucleotide sequence ID" value="NZ_CP029462.1"/>
</dbReference>
<feature type="domain" description="6-phospho-N-acetylmuramidase N-terminal" evidence="2">
    <location>
        <begin position="3"/>
        <end position="233"/>
    </location>
</feature>
<dbReference type="SUPFAM" id="SSF51445">
    <property type="entry name" value="(Trans)glycosidases"/>
    <property type="match status" value="1"/>
</dbReference>
<keyword evidence="4" id="KW-1185">Reference proteome</keyword>
<dbReference type="KEGG" id="meg:DKB62_05740"/>
<dbReference type="Gene3D" id="3.20.20.70">
    <property type="entry name" value="Aldolase class I"/>
    <property type="match status" value="1"/>
</dbReference>
<protein>
    <submittedName>
        <fullName evidence="3">DUF871 domain-containing protein</fullName>
    </submittedName>
</protein>
<name>A0A346AZ14_9FIRM</name>
<evidence type="ECO:0000313" key="4">
    <source>
        <dbReference type="Proteomes" id="UP000254337"/>
    </source>
</evidence>
<dbReference type="InterPro" id="IPR008589">
    <property type="entry name" value="MupG"/>
</dbReference>
<evidence type="ECO:0000259" key="2">
    <source>
        <dbReference type="Pfam" id="PF19200"/>
    </source>
</evidence>
<dbReference type="InterPro" id="IPR043797">
    <property type="entry name" value="MupG_N"/>
</dbReference>
<feature type="domain" description="6-phospho-N-acetylmuramidase C-terminal" evidence="1">
    <location>
        <begin position="257"/>
        <end position="357"/>
    </location>
</feature>
<dbReference type="InterPro" id="IPR013785">
    <property type="entry name" value="Aldolase_TIM"/>
</dbReference>
<gene>
    <name evidence="3" type="ORF">DKB62_05740</name>
</gene>
<dbReference type="AlphaFoldDB" id="A0A346AZ14"/>
<dbReference type="EMBL" id="CP029462">
    <property type="protein sequence ID" value="AXL21107.1"/>
    <property type="molecule type" value="Genomic_DNA"/>
</dbReference>
<organism evidence="3 4">
    <name type="scientific">Megasphaera stantonii</name>
    <dbReference type="NCBI Taxonomy" id="2144175"/>
    <lineage>
        <taxon>Bacteria</taxon>
        <taxon>Bacillati</taxon>
        <taxon>Bacillota</taxon>
        <taxon>Negativicutes</taxon>
        <taxon>Veillonellales</taxon>
        <taxon>Veillonellaceae</taxon>
        <taxon>Megasphaera</taxon>
    </lineage>
</organism>
<dbReference type="SUPFAM" id="SSF50891">
    <property type="entry name" value="Cyclophilin-like"/>
    <property type="match status" value="1"/>
</dbReference>
<dbReference type="Proteomes" id="UP000254337">
    <property type="component" value="Chromosome"/>
</dbReference>
<dbReference type="Gene3D" id="2.40.100.10">
    <property type="entry name" value="Cyclophilin-like"/>
    <property type="match status" value="1"/>
</dbReference>
<reference evidence="3 4" key="1">
    <citation type="submission" date="2018-05" db="EMBL/GenBank/DDBJ databases">
        <title>Complete genome sequence of Megasphaera sp. AJH120T, isolated from the ceca of a chicken.</title>
        <authorList>
            <person name="Maki J."/>
            <person name="Looft T."/>
        </authorList>
    </citation>
    <scope>NUCLEOTIDE SEQUENCE [LARGE SCALE GENOMIC DNA]</scope>
    <source>
        <strain evidence="3 4">AJH120</strain>
    </source>
</reference>
<evidence type="ECO:0000259" key="1">
    <source>
        <dbReference type="Pfam" id="PF05913"/>
    </source>
</evidence>
<dbReference type="OrthoDB" id="5809921at2"/>
<dbReference type="InterPro" id="IPR017853">
    <property type="entry name" value="GH"/>
</dbReference>
<dbReference type="Pfam" id="PF19200">
    <property type="entry name" value="MupG_N"/>
    <property type="match status" value="1"/>
</dbReference>
<dbReference type="PANTHER" id="PTHR38435">
    <property type="match status" value="1"/>
</dbReference>
<dbReference type="Pfam" id="PF05913">
    <property type="entry name" value="MupG_C"/>
    <property type="match status" value="1"/>
</dbReference>
<dbReference type="InterPro" id="IPR043894">
    <property type="entry name" value="MupG_C"/>
</dbReference>